<dbReference type="InterPro" id="IPR036514">
    <property type="entry name" value="SGNH_hydro_sf"/>
</dbReference>
<reference evidence="3" key="2">
    <citation type="submission" date="2025-08" db="UniProtKB">
        <authorList>
            <consortium name="RefSeq"/>
        </authorList>
    </citation>
    <scope>IDENTIFICATION</scope>
</reference>
<keyword evidence="2" id="KW-1185">Reference proteome</keyword>
<evidence type="ECO:0000313" key="2">
    <source>
        <dbReference type="Proteomes" id="UP001652642"/>
    </source>
</evidence>
<protein>
    <recommendedName>
        <fullName evidence="4">SGNH hydrolase-type esterase domain-containing protein</fullName>
    </recommendedName>
</protein>
<reference evidence="2" key="1">
    <citation type="submission" date="2025-05" db="UniProtKB">
        <authorList>
            <consortium name="RefSeq"/>
        </authorList>
    </citation>
    <scope>NUCLEOTIDE SEQUENCE [LARGE SCALE GENOMIC DNA]</scope>
</reference>
<sequence>MAPRKGVGNKKGKQPAQRRQVTQASPSHSSSDEESWPVWQRLQNKIEALEAQTLGKQSAQPRGVRRSARESKGHRSSRLRVMARDLTQRCAAIESTQGTDAASRQDEDGARVAAKRRRTVEQRAVSREESAHASGSQEEQEDIEEVSYEAPPQDEEQDGPSTSYGGSSASTRKHILIIGHSYVYWAERYAAASHWGSNLGLGARATITWKGLRGMQWGQLGRATAFGHCPPDLLLIHLGGNDLPRLPGKALILDILRDLKRLKTTYPTMRIIWSTIIPRIAWRGSVRTAAVNRARRGVNREVCRGVCNGIGSVIGHHNIQAGGLQMFRSDGVHLSDEGLEVFLEDVRGGLLAELTGLCGGHGT</sequence>
<feature type="region of interest" description="Disordered" evidence="1">
    <location>
        <begin position="1"/>
        <end position="168"/>
    </location>
</feature>
<dbReference type="GeneID" id="140704039"/>
<feature type="compositionally biased region" description="Polar residues" evidence="1">
    <location>
        <begin position="159"/>
        <end position="168"/>
    </location>
</feature>
<evidence type="ECO:0008006" key="4">
    <source>
        <dbReference type="Google" id="ProtNLM"/>
    </source>
</evidence>
<dbReference type="SUPFAM" id="SSF52266">
    <property type="entry name" value="SGNH hydrolase"/>
    <property type="match status" value="1"/>
</dbReference>
<proteinExistence type="predicted"/>
<dbReference type="CDD" id="cd00229">
    <property type="entry name" value="SGNH_hydrolase"/>
    <property type="match status" value="1"/>
</dbReference>
<evidence type="ECO:0000256" key="1">
    <source>
        <dbReference type="SAM" id="MobiDB-lite"/>
    </source>
</evidence>
<evidence type="ECO:0000313" key="3">
    <source>
        <dbReference type="RefSeq" id="XP_072844698.1"/>
    </source>
</evidence>
<accession>A0ABM5FH18</accession>
<feature type="compositionally biased region" description="Basic and acidic residues" evidence="1">
    <location>
        <begin position="119"/>
        <end position="131"/>
    </location>
</feature>
<dbReference type="Proteomes" id="UP001652642">
    <property type="component" value="Chromosome 2"/>
</dbReference>
<dbReference type="Gene3D" id="3.40.50.1110">
    <property type="entry name" value="SGNH hydrolase"/>
    <property type="match status" value="1"/>
</dbReference>
<feature type="compositionally biased region" description="Acidic residues" evidence="1">
    <location>
        <begin position="138"/>
        <end position="158"/>
    </location>
</feature>
<gene>
    <name evidence="3" type="primary">LOC140704039</name>
</gene>
<organism evidence="2 3">
    <name type="scientific">Pogona vitticeps</name>
    <name type="common">central bearded dragon</name>
    <dbReference type="NCBI Taxonomy" id="103695"/>
    <lineage>
        <taxon>Eukaryota</taxon>
        <taxon>Metazoa</taxon>
        <taxon>Chordata</taxon>
        <taxon>Craniata</taxon>
        <taxon>Vertebrata</taxon>
        <taxon>Euteleostomi</taxon>
        <taxon>Lepidosauria</taxon>
        <taxon>Squamata</taxon>
        <taxon>Bifurcata</taxon>
        <taxon>Unidentata</taxon>
        <taxon>Episquamata</taxon>
        <taxon>Toxicofera</taxon>
        <taxon>Iguania</taxon>
        <taxon>Acrodonta</taxon>
        <taxon>Agamidae</taxon>
        <taxon>Amphibolurinae</taxon>
        <taxon>Pogona</taxon>
    </lineage>
</organism>
<dbReference type="RefSeq" id="XP_072844698.1">
    <property type="nucleotide sequence ID" value="XM_072988597.1"/>
</dbReference>
<name>A0ABM5FH18_9SAUR</name>